<reference evidence="2 3" key="1">
    <citation type="submission" date="2014-11" db="EMBL/GenBank/DDBJ databases">
        <title>Genetic blueprint of the zoonotic pathogen Toxocara canis.</title>
        <authorList>
            <person name="Zhu X.-Q."/>
            <person name="Korhonen P.K."/>
            <person name="Cai H."/>
            <person name="Young N.D."/>
            <person name="Nejsum P."/>
            <person name="von Samson-Himmelstjerna G."/>
            <person name="Boag P.R."/>
            <person name="Tan P."/>
            <person name="Li Q."/>
            <person name="Min J."/>
            <person name="Yang Y."/>
            <person name="Wang X."/>
            <person name="Fang X."/>
            <person name="Hall R.S."/>
            <person name="Hofmann A."/>
            <person name="Sternberg P.W."/>
            <person name="Jex A.R."/>
            <person name="Gasser R.B."/>
        </authorList>
    </citation>
    <scope>NUCLEOTIDE SEQUENCE [LARGE SCALE GENOMIC DNA]</scope>
    <source>
        <strain evidence="2">PN_DK_2014</strain>
    </source>
</reference>
<gene>
    <name evidence="2" type="ORF">Tcan_17992</name>
</gene>
<sequence>MIRVVLVLALGACLCNAQMQKLCTCAQVEPCKNNAVGSVIPCADKCQKHAANAGTNYNVMRGCVMQYRPQIEATLNCVMNSFKGTCSPGPTNRMVPKRYAAGIEIAIMSEINGMIASNGISAQVARYVGAGRKYASCMQKCIEKQTSECARRAKMIRVVLVLALGACLCNAQMQKLCTCAQVEPCKNNAVGSVIPCADKCQKHAANAGTNYNVMRGCVMQYRPQIEATLNCVMNSFKGTCSPGPTNRMVPKRYAAGIEIAIMSEINGMIASNGISAQVARYVGAGRKYASCMQKCIEKQTSECARRANCGLDLPSDTVIAQTIKNCAVNSGLLNTQVVRSLCQCAVRAGAGQLASLCSSIVIS</sequence>
<keyword evidence="1" id="KW-0732">Signal</keyword>
<proteinExistence type="predicted"/>
<evidence type="ECO:0000313" key="3">
    <source>
        <dbReference type="Proteomes" id="UP000031036"/>
    </source>
</evidence>
<dbReference type="STRING" id="6265.A0A0B2W718"/>
<feature type="signal peptide" evidence="1">
    <location>
        <begin position="1"/>
        <end position="17"/>
    </location>
</feature>
<evidence type="ECO:0000313" key="2">
    <source>
        <dbReference type="EMBL" id="KHN89070.1"/>
    </source>
</evidence>
<protein>
    <submittedName>
        <fullName evidence="2">Uncharacterized protein</fullName>
    </submittedName>
</protein>
<name>A0A0B2W718_TOXCA</name>
<organism evidence="2 3">
    <name type="scientific">Toxocara canis</name>
    <name type="common">Canine roundworm</name>
    <dbReference type="NCBI Taxonomy" id="6265"/>
    <lineage>
        <taxon>Eukaryota</taxon>
        <taxon>Metazoa</taxon>
        <taxon>Ecdysozoa</taxon>
        <taxon>Nematoda</taxon>
        <taxon>Chromadorea</taxon>
        <taxon>Rhabditida</taxon>
        <taxon>Spirurina</taxon>
        <taxon>Ascaridomorpha</taxon>
        <taxon>Ascaridoidea</taxon>
        <taxon>Toxocaridae</taxon>
        <taxon>Toxocara</taxon>
    </lineage>
</organism>
<dbReference type="PANTHER" id="PTHR34401:SF3">
    <property type="entry name" value="DB DOMAIN-CONTAINING PROTEIN"/>
    <property type="match status" value="1"/>
</dbReference>
<evidence type="ECO:0000256" key="1">
    <source>
        <dbReference type="SAM" id="SignalP"/>
    </source>
</evidence>
<comment type="caution">
    <text evidence="2">The sequence shown here is derived from an EMBL/GenBank/DDBJ whole genome shotgun (WGS) entry which is preliminary data.</text>
</comment>
<dbReference type="OrthoDB" id="5780784at2759"/>
<dbReference type="EMBL" id="JPKZ01000075">
    <property type="protein sequence ID" value="KHN89070.1"/>
    <property type="molecule type" value="Genomic_DNA"/>
</dbReference>
<dbReference type="Proteomes" id="UP000031036">
    <property type="component" value="Unassembled WGS sequence"/>
</dbReference>
<keyword evidence="3" id="KW-1185">Reference proteome</keyword>
<dbReference type="PANTHER" id="PTHR34401">
    <property type="entry name" value="PROTEIN CBG12388-RELATED"/>
    <property type="match status" value="1"/>
</dbReference>
<feature type="chain" id="PRO_5002078916" evidence="1">
    <location>
        <begin position="18"/>
        <end position="363"/>
    </location>
</feature>
<dbReference type="AlphaFoldDB" id="A0A0B2W718"/>
<accession>A0A0B2W718</accession>